<dbReference type="PANTHER" id="PTHR46792">
    <property type="entry name" value="COILED-COIL DOMAIN-CONTAINING PROTEIN 80"/>
    <property type="match status" value="1"/>
</dbReference>
<comment type="caution">
    <text evidence="3">The sequence shown here is derived from an EMBL/GenBank/DDBJ whole genome shotgun (WGS) entry which is preliminary data.</text>
</comment>
<protein>
    <submittedName>
        <fullName evidence="3">DUF4174 domain-containing protein</fullName>
    </submittedName>
</protein>
<organism evidence="3 4">
    <name type="scientific">Funiculus sociatus GB2-A5</name>
    <dbReference type="NCBI Taxonomy" id="2933946"/>
    <lineage>
        <taxon>Bacteria</taxon>
        <taxon>Bacillati</taxon>
        <taxon>Cyanobacteriota</taxon>
        <taxon>Cyanophyceae</taxon>
        <taxon>Coleofasciculales</taxon>
        <taxon>Coleofasciculaceae</taxon>
        <taxon>Funiculus</taxon>
    </lineage>
</organism>
<proteinExistence type="predicted"/>
<sequence length="207" mass="23414">MYRSTKSQNTSDGYSIKMITRSLILGLLAYLASSCSTMTLTRIEQPVAQSAGSTATAITSLLPLENTEQSYKEVASAQPPKPMFNLGSYQWKNRLLLVFAPTESSPNYQQQMQLLQRQAAGLNDRDLLVIELFKEGESRIENQIIDESTAAQLRNRFNITSEEFSVILVGKDGTQKRRDKSPVTPDIIFKQIDAMPMRRQEMQQRRS</sequence>
<dbReference type="InterPro" id="IPR025232">
    <property type="entry name" value="DUF4174"/>
</dbReference>
<feature type="domain" description="DUF4174" evidence="2">
    <location>
        <begin position="86"/>
        <end position="201"/>
    </location>
</feature>
<gene>
    <name evidence="3" type="ORF">NDI37_13575</name>
</gene>
<dbReference type="PANTHER" id="PTHR46792:SF1">
    <property type="entry name" value="COILED-COIL DOMAIN-CONTAINING 80-LIKE 2"/>
    <property type="match status" value="1"/>
</dbReference>
<evidence type="ECO:0000313" key="3">
    <source>
        <dbReference type="EMBL" id="MEP0865496.1"/>
    </source>
</evidence>
<evidence type="ECO:0000313" key="4">
    <source>
        <dbReference type="Proteomes" id="UP001442494"/>
    </source>
</evidence>
<evidence type="ECO:0000256" key="1">
    <source>
        <dbReference type="ARBA" id="ARBA00022729"/>
    </source>
</evidence>
<dbReference type="PROSITE" id="PS51257">
    <property type="entry name" value="PROKAR_LIPOPROTEIN"/>
    <property type="match status" value="1"/>
</dbReference>
<accession>A0ABV0JPW4</accession>
<reference evidence="3 4" key="1">
    <citation type="submission" date="2022-04" db="EMBL/GenBank/DDBJ databases">
        <title>Positive selection, recombination, and allopatry shape intraspecific diversity of widespread and dominant cyanobacteria.</title>
        <authorList>
            <person name="Wei J."/>
            <person name="Shu W."/>
            <person name="Hu C."/>
        </authorList>
    </citation>
    <scope>NUCLEOTIDE SEQUENCE [LARGE SCALE GENOMIC DNA]</scope>
    <source>
        <strain evidence="3 4">GB2-A5</strain>
    </source>
</reference>
<dbReference type="Pfam" id="PF13778">
    <property type="entry name" value="DUF4174"/>
    <property type="match status" value="1"/>
</dbReference>
<dbReference type="EMBL" id="JAMPKK010000027">
    <property type="protein sequence ID" value="MEP0865496.1"/>
    <property type="molecule type" value="Genomic_DNA"/>
</dbReference>
<evidence type="ECO:0000259" key="2">
    <source>
        <dbReference type="Pfam" id="PF13778"/>
    </source>
</evidence>
<keyword evidence="4" id="KW-1185">Reference proteome</keyword>
<dbReference type="RefSeq" id="WP_199295383.1">
    <property type="nucleotide sequence ID" value="NZ_JAMPKK010000027.1"/>
</dbReference>
<name>A0ABV0JPW4_9CYAN</name>
<dbReference type="Proteomes" id="UP001442494">
    <property type="component" value="Unassembled WGS sequence"/>
</dbReference>
<keyword evidence="1" id="KW-0732">Signal</keyword>